<dbReference type="GO" id="GO:0003677">
    <property type="term" value="F:DNA binding"/>
    <property type="evidence" value="ECO:0007669"/>
    <property type="project" value="InterPro"/>
</dbReference>
<dbReference type="CDD" id="cd01029">
    <property type="entry name" value="TOPRIM_primases"/>
    <property type="match status" value="1"/>
</dbReference>
<dbReference type="SUPFAM" id="SSF57783">
    <property type="entry name" value="Zinc beta-ribbon"/>
    <property type="match status" value="1"/>
</dbReference>
<reference evidence="2 3" key="1">
    <citation type="journal article" date="2010" name="Stand. Genomic Sci.">
        <title>Complete genome sequence of Spirosoma linguale type strain (1).</title>
        <authorList>
            <person name="Lail K."/>
            <person name="Sikorski J."/>
            <person name="Saunders E."/>
            <person name="Lapidus A."/>
            <person name="Glavina Del Rio T."/>
            <person name="Copeland A."/>
            <person name="Tice H."/>
            <person name="Cheng J.-F."/>
            <person name="Lucas S."/>
            <person name="Nolan M."/>
            <person name="Bruce D."/>
            <person name="Goodwin L."/>
            <person name="Pitluck S."/>
            <person name="Ivanova N."/>
            <person name="Mavromatis K."/>
            <person name="Ovchinnikova G."/>
            <person name="Pati A."/>
            <person name="Chen A."/>
            <person name="Palaniappan K."/>
            <person name="Land M."/>
            <person name="Hauser L."/>
            <person name="Chang Y.-J."/>
            <person name="Jeffries C.D."/>
            <person name="Chain P."/>
            <person name="Brettin T."/>
            <person name="Detter J.C."/>
            <person name="Schuetze A."/>
            <person name="Rohde M."/>
            <person name="Tindall B.J."/>
            <person name="Goeker M."/>
            <person name="Bristow J."/>
            <person name="Eisen J.A."/>
            <person name="Markowitz V."/>
            <person name="Hugenholtz P."/>
            <person name="Kyrpides N.C."/>
            <person name="Klenk H.-P."/>
            <person name="Chen F."/>
        </authorList>
    </citation>
    <scope>NUCLEOTIDE SEQUENCE [LARGE SCALE GENOMIC DNA]</scope>
    <source>
        <strain evidence="3">ATCC 33905 / DSM 74 / LMG 10896 / Claus 1</strain>
    </source>
</reference>
<dbReference type="Proteomes" id="UP000002028">
    <property type="component" value="Chromosome"/>
</dbReference>
<dbReference type="InterPro" id="IPR002694">
    <property type="entry name" value="Znf_CHC2"/>
</dbReference>
<evidence type="ECO:0000259" key="1">
    <source>
        <dbReference type="Pfam" id="PF01807"/>
    </source>
</evidence>
<dbReference type="KEGG" id="sli:Slin_1970"/>
<dbReference type="GO" id="GO:0006260">
    <property type="term" value="P:DNA replication"/>
    <property type="evidence" value="ECO:0007669"/>
    <property type="project" value="InterPro"/>
</dbReference>
<protein>
    <recommendedName>
        <fullName evidence="1">Zinc finger CHC2-type domain-containing protein</fullName>
    </recommendedName>
</protein>
<keyword evidence="3" id="KW-1185">Reference proteome</keyword>
<dbReference type="GO" id="GO:0008270">
    <property type="term" value="F:zinc ion binding"/>
    <property type="evidence" value="ECO:0007669"/>
    <property type="project" value="InterPro"/>
</dbReference>
<evidence type="ECO:0000313" key="3">
    <source>
        <dbReference type="Proteomes" id="UP000002028"/>
    </source>
</evidence>
<feature type="domain" description="Zinc finger CHC2-type" evidence="1">
    <location>
        <begin position="31"/>
        <end position="77"/>
    </location>
</feature>
<dbReference type="AlphaFoldDB" id="D2QCL0"/>
<dbReference type="GO" id="GO:0003899">
    <property type="term" value="F:DNA-directed RNA polymerase activity"/>
    <property type="evidence" value="ECO:0007669"/>
    <property type="project" value="InterPro"/>
</dbReference>
<sequence length="306" mass="34647">MEIVMDIEHANTIPIAEILTKLGRKPSHTNNHKHRYLSPLRNEKTASFHLNTKTNRWHDFGEGIGGDTVNFVRAYLKATKEADTTSDALRWINNMAVGHYQIAPGLIEDVPKDPPSLCLKNSQSVQQLGLVHYLAKRGIPLTIARQRLKEVYVCNQNTRKSFYALGFPNEEGGFELRNPFFKGSLGAKSISFIRGTDPKPQGIHLFEGFMDYLSAIVQLKGKGFKEDVIVLNSIACLKQAFSYMHNYGYRVAYTWMDNDPAGEKATAVLSDFIKTQDSMVHTSMNKVYAPHKDVNAWHMHRHNLTL</sequence>
<dbReference type="EMBL" id="CP001769">
    <property type="protein sequence ID" value="ADB38015.1"/>
    <property type="molecule type" value="Genomic_DNA"/>
</dbReference>
<gene>
    <name evidence="2" type="ordered locus">Slin_1970</name>
</gene>
<dbReference type="STRING" id="504472.Slin_1970"/>
<dbReference type="Pfam" id="PF13155">
    <property type="entry name" value="Toprim_2"/>
    <property type="match status" value="1"/>
</dbReference>
<dbReference type="Gene3D" id="3.40.1360.10">
    <property type="match status" value="1"/>
</dbReference>
<dbReference type="InterPro" id="IPR034154">
    <property type="entry name" value="TOPRIM_DnaG/twinkle"/>
</dbReference>
<dbReference type="eggNOG" id="COG0358">
    <property type="taxonomic scope" value="Bacteria"/>
</dbReference>
<evidence type="ECO:0000313" key="2">
    <source>
        <dbReference type="EMBL" id="ADB38015.1"/>
    </source>
</evidence>
<dbReference type="InterPro" id="IPR036977">
    <property type="entry name" value="DNA_primase_Znf_CHC2"/>
</dbReference>
<dbReference type="HOGENOM" id="CLU_070537_1_0_10"/>
<dbReference type="Pfam" id="PF01807">
    <property type="entry name" value="Zn_ribbon_DnaG"/>
    <property type="match status" value="1"/>
</dbReference>
<dbReference type="Gene3D" id="3.90.580.10">
    <property type="entry name" value="Zinc finger, CHC2-type domain"/>
    <property type="match status" value="1"/>
</dbReference>
<name>D2QCL0_SPILD</name>
<accession>D2QCL0</accession>
<organism evidence="2 3">
    <name type="scientific">Spirosoma linguale (strain ATCC 33905 / DSM 74 / LMG 10896 / Claus 1)</name>
    <dbReference type="NCBI Taxonomy" id="504472"/>
    <lineage>
        <taxon>Bacteria</taxon>
        <taxon>Pseudomonadati</taxon>
        <taxon>Bacteroidota</taxon>
        <taxon>Cytophagia</taxon>
        <taxon>Cytophagales</taxon>
        <taxon>Cytophagaceae</taxon>
        <taxon>Spirosoma</taxon>
    </lineage>
</organism>
<proteinExistence type="predicted"/>